<keyword evidence="1" id="KW-0472">Membrane</keyword>
<comment type="caution">
    <text evidence="2">The sequence shown here is derived from an EMBL/GenBank/DDBJ whole genome shotgun (WGS) entry which is preliminary data.</text>
</comment>
<feature type="transmembrane region" description="Helical" evidence="1">
    <location>
        <begin position="73"/>
        <end position="91"/>
    </location>
</feature>
<accession>A0A395J5H3</accession>
<keyword evidence="1" id="KW-0812">Transmembrane</keyword>
<organism evidence="2 3">
    <name type="scientific">Monilinia fructigena</name>
    <dbReference type="NCBI Taxonomy" id="38457"/>
    <lineage>
        <taxon>Eukaryota</taxon>
        <taxon>Fungi</taxon>
        <taxon>Dikarya</taxon>
        <taxon>Ascomycota</taxon>
        <taxon>Pezizomycotina</taxon>
        <taxon>Leotiomycetes</taxon>
        <taxon>Helotiales</taxon>
        <taxon>Sclerotiniaceae</taxon>
        <taxon>Monilinia</taxon>
    </lineage>
</organism>
<dbReference type="OrthoDB" id="3534476at2759"/>
<proteinExistence type="predicted"/>
<keyword evidence="1" id="KW-1133">Transmembrane helix</keyword>
<evidence type="ECO:0000313" key="2">
    <source>
        <dbReference type="EMBL" id="RAL67727.1"/>
    </source>
</evidence>
<dbReference type="EMBL" id="QKRW01000003">
    <property type="protein sequence ID" value="RAL67727.1"/>
    <property type="molecule type" value="Genomic_DNA"/>
</dbReference>
<gene>
    <name evidence="2" type="ORF">DID88_008461</name>
</gene>
<evidence type="ECO:0000313" key="3">
    <source>
        <dbReference type="Proteomes" id="UP000249056"/>
    </source>
</evidence>
<protein>
    <submittedName>
        <fullName evidence="2">Uncharacterized protein</fullName>
    </submittedName>
</protein>
<reference evidence="2 3" key="1">
    <citation type="submission" date="2018-06" db="EMBL/GenBank/DDBJ databases">
        <title>Genome Sequence of the Brown Rot Fungal Pathogen Monilinia fructigena.</title>
        <authorList>
            <person name="Landi L."/>
            <person name="De Miccolis Angelini R.M."/>
            <person name="Pollastro S."/>
            <person name="Abate D."/>
            <person name="Faretra F."/>
            <person name="Romanazzi G."/>
        </authorList>
    </citation>
    <scope>NUCLEOTIDE SEQUENCE [LARGE SCALE GENOMIC DNA]</scope>
    <source>
        <strain evidence="2 3">Mfrg269</strain>
    </source>
</reference>
<sequence length="212" mass="24769">MKLCSLKSSTLQIALGNIRESQNGMSYLNVEGKSRNINRNNSFALPPPIRDPRHIIQSCKSISSMISAHQETLLFLFFFAPLIQSCLIYHATFPFDNDKPFVGTIIDNGVQTCWINMSYNEHWERQLLENERDWGREEWAWKPWHFTCTKKLWQGKMKENATDRTYSAEIGVGLRGVSYRAHGENFWFNPDTVEDVEGERWVYNKKLWCPGK</sequence>
<keyword evidence="3" id="KW-1185">Reference proteome</keyword>
<dbReference type="AlphaFoldDB" id="A0A395J5H3"/>
<name>A0A395J5H3_9HELO</name>
<evidence type="ECO:0000256" key="1">
    <source>
        <dbReference type="SAM" id="Phobius"/>
    </source>
</evidence>
<dbReference type="Proteomes" id="UP000249056">
    <property type="component" value="Unassembled WGS sequence"/>
</dbReference>